<comment type="caution">
    <text evidence="1">The sequence shown here is derived from an EMBL/GenBank/DDBJ whole genome shotgun (WGS) entry which is preliminary data.</text>
</comment>
<keyword evidence="2" id="KW-1185">Reference proteome</keyword>
<dbReference type="AlphaFoldDB" id="A0A4Y8CU15"/>
<evidence type="ECO:0000313" key="1">
    <source>
        <dbReference type="EMBL" id="TEY46854.1"/>
    </source>
</evidence>
<gene>
    <name evidence="1" type="ORF">BOTCAL_0312g00110</name>
</gene>
<reference evidence="1 2" key="1">
    <citation type="submission" date="2017-11" db="EMBL/GenBank/DDBJ databases">
        <title>Comparative genomics of Botrytis spp.</title>
        <authorList>
            <person name="Valero-Jimenez C.A."/>
            <person name="Tapia P."/>
            <person name="Veloso J."/>
            <person name="Silva-Moreno E."/>
            <person name="Staats M."/>
            <person name="Valdes J.H."/>
            <person name="Van Kan J.A.L."/>
        </authorList>
    </citation>
    <scope>NUCLEOTIDE SEQUENCE [LARGE SCALE GENOMIC DNA]</scope>
    <source>
        <strain evidence="1 2">MUCL2830</strain>
    </source>
</reference>
<accession>A0A4Y8CU15</accession>
<name>A0A4Y8CU15_9HELO</name>
<dbReference type="OrthoDB" id="5393606at2759"/>
<organism evidence="1 2">
    <name type="scientific">Botryotinia calthae</name>
    <dbReference type="NCBI Taxonomy" id="38488"/>
    <lineage>
        <taxon>Eukaryota</taxon>
        <taxon>Fungi</taxon>
        <taxon>Dikarya</taxon>
        <taxon>Ascomycota</taxon>
        <taxon>Pezizomycotina</taxon>
        <taxon>Leotiomycetes</taxon>
        <taxon>Helotiales</taxon>
        <taxon>Sclerotiniaceae</taxon>
        <taxon>Botryotinia</taxon>
    </lineage>
</organism>
<proteinExistence type="predicted"/>
<sequence>MLESGLAIVACCLPSLNSLAGLPAFRSMINSLRSIASLRSSSEHYRISQGNDNSLLKAQNQSSASRKALVPESADFAEMETYAMEDVPKINHGKGAGQDVIWVDKVVEQQNHIV</sequence>
<protein>
    <submittedName>
        <fullName evidence="1">Uncharacterized protein</fullName>
    </submittedName>
</protein>
<dbReference type="Proteomes" id="UP000297299">
    <property type="component" value="Unassembled WGS sequence"/>
</dbReference>
<dbReference type="EMBL" id="PHWZ01000311">
    <property type="protein sequence ID" value="TEY46854.1"/>
    <property type="molecule type" value="Genomic_DNA"/>
</dbReference>
<evidence type="ECO:0000313" key="2">
    <source>
        <dbReference type="Proteomes" id="UP000297299"/>
    </source>
</evidence>